<keyword evidence="5 11" id="KW-0949">S-adenosyl-L-methionine</keyword>
<keyword evidence="8 11" id="KW-0408">Iron</keyword>
<evidence type="ECO:0000256" key="11">
    <source>
        <dbReference type="RuleBase" id="RU368081"/>
    </source>
</evidence>
<dbReference type="Gene3D" id="3.80.30.20">
    <property type="entry name" value="tm_1862 like domain"/>
    <property type="match status" value="1"/>
</dbReference>
<dbReference type="InterPro" id="IPR013848">
    <property type="entry name" value="Methylthiotransferase_N"/>
</dbReference>
<evidence type="ECO:0000256" key="9">
    <source>
        <dbReference type="ARBA" id="ARBA00023014"/>
    </source>
</evidence>
<dbReference type="InterPro" id="IPR005839">
    <property type="entry name" value="Methylthiotransferase"/>
</dbReference>
<dbReference type="Pfam" id="PF04055">
    <property type="entry name" value="Radical_SAM"/>
    <property type="match status" value="1"/>
</dbReference>
<dbReference type="PANTHER" id="PTHR11918:SF45">
    <property type="entry name" value="THREONYLCARBAMOYLADENOSINE TRNA METHYLTHIOTRANSFERASE"/>
    <property type="match status" value="1"/>
</dbReference>
<evidence type="ECO:0000256" key="6">
    <source>
        <dbReference type="ARBA" id="ARBA00022694"/>
    </source>
</evidence>
<evidence type="ECO:0000259" key="14">
    <source>
        <dbReference type="PROSITE" id="PS51918"/>
    </source>
</evidence>
<dbReference type="NCBIfam" id="TIGR00089">
    <property type="entry name" value="MiaB/RimO family radical SAM methylthiotransferase"/>
    <property type="match status" value="1"/>
</dbReference>
<keyword evidence="3 11" id="KW-0004">4Fe-4S</keyword>
<evidence type="ECO:0000313" key="15">
    <source>
        <dbReference type="EMBL" id="MBI4210533.1"/>
    </source>
</evidence>
<dbReference type="PROSITE" id="PS50926">
    <property type="entry name" value="TRAM"/>
    <property type="match status" value="1"/>
</dbReference>
<dbReference type="InterPro" id="IPR007197">
    <property type="entry name" value="rSAM"/>
</dbReference>
<dbReference type="AlphaFoldDB" id="A0A8T3YJW4"/>
<feature type="domain" description="Radical SAM core" evidence="14">
    <location>
        <begin position="124"/>
        <end position="353"/>
    </location>
</feature>
<dbReference type="EMBL" id="JACQPB010000034">
    <property type="protein sequence ID" value="MBI4210533.1"/>
    <property type="molecule type" value="Genomic_DNA"/>
</dbReference>
<dbReference type="InterPro" id="IPR023404">
    <property type="entry name" value="rSAM_horseshoe"/>
</dbReference>
<name>A0A8T3YJW4_9ARCH</name>
<dbReference type="SFLD" id="SFLDS00029">
    <property type="entry name" value="Radical_SAM"/>
    <property type="match status" value="1"/>
</dbReference>
<dbReference type="NCBIfam" id="TIGR01578">
    <property type="entry name" value="MiaB-like-B"/>
    <property type="match status" value="1"/>
</dbReference>
<evidence type="ECO:0000256" key="1">
    <source>
        <dbReference type="ARBA" id="ARBA00002399"/>
    </source>
</evidence>
<dbReference type="GO" id="GO:0051539">
    <property type="term" value="F:4 iron, 4 sulfur cluster binding"/>
    <property type="evidence" value="ECO:0007669"/>
    <property type="project" value="UniProtKB-UniRule"/>
</dbReference>
<evidence type="ECO:0000256" key="7">
    <source>
        <dbReference type="ARBA" id="ARBA00022723"/>
    </source>
</evidence>
<dbReference type="Pfam" id="PF01938">
    <property type="entry name" value="TRAM"/>
    <property type="match status" value="1"/>
</dbReference>
<evidence type="ECO:0000256" key="3">
    <source>
        <dbReference type="ARBA" id="ARBA00022485"/>
    </source>
</evidence>
<dbReference type="PROSITE" id="PS51449">
    <property type="entry name" value="MTTASE_N"/>
    <property type="match status" value="1"/>
</dbReference>
<dbReference type="Gene3D" id="3.40.50.12160">
    <property type="entry name" value="Methylthiotransferase, N-terminal domain"/>
    <property type="match status" value="1"/>
</dbReference>
<dbReference type="InterPro" id="IPR006638">
    <property type="entry name" value="Elp3/MiaA/NifB-like_rSAM"/>
</dbReference>
<dbReference type="InterPro" id="IPR058240">
    <property type="entry name" value="rSAM_sf"/>
</dbReference>
<evidence type="ECO:0000256" key="5">
    <source>
        <dbReference type="ARBA" id="ARBA00022691"/>
    </source>
</evidence>
<comment type="catalytic activity">
    <reaction evidence="10 11">
        <text>N(6)-L-threonylcarbamoyladenosine(37) in tRNA + (sulfur carrier)-SH + AH2 + 2 S-adenosyl-L-methionine = 2-methylsulfanyl-N(6)-L-threonylcarbamoyladenosine(37) in tRNA + (sulfur carrier)-H + 5'-deoxyadenosine + L-methionine + A + S-adenosyl-L-homocysteine + 2 H(+)</text>
        <dbReference type="Rhea" id="RHEA:37075"/>
        <dbReference type="Rhea" id="RHEA-COMP:10163"/>
        <dbReference type="Rhea" id="RHEA-COMP:11092"/>
        <dbReference type="Rhea" id="RHEA-COMP:14737"/>
        <dbReference type="Rhea" id="RHEA-COMP:14739"/>
        <dbReference type="ChEBI" id="CHEBI:13193"/>
        <dbReference type="ChEBI" id="CHEBI:15378"/>
        <dbReference type="ChEBI" id="CHEBI:17319"/>
        <dbReference type="ChEBI" id="CHEBI:17499"/>
        <dbReference type="ChEBI" id="CHEBI:29917"/>
        <dbReference type="ChEBI" id="CHEBI:57844"/>
        <dbReference type="ChEBI" id="CHEBI:57856"/>
        <dbReference type="ChEBI" id="CHEBI:59789"/>
        <dbReference type="ChEBI" id="CHEBI:64428"/>
        <dbReference type="ChEBI" id="CHEBI:74418"/>
        <dbReference type="ChEBI" id="CHEBI:74420"/>
        <dbReference type="EC" id="2.8.4.5"/>
    </reaction>
</comment>
<protein>
    <recommendedName>
        <fullName evidence="11">tRNA-t(6)A37 methylthiotransferase</fullName>
        <ecNumber evidence="11">2.8.4.5</ecNumber>
    </recommendedName>
</protein>
<dbReference type="SUPFAM" id="SSF102114">
    <property type="entry name" value="Radical SAM enzymes"/>
    <property type="match status" value="1"/>
</dbReference>
<keyword evidence="9 11" id="KW-0411">Iron-sulfur</keyword>
<dbReference type="CDD" id="cd01335">
    <property type="entry name" value="Radical_SAM"/>
    <property type="match status" value="1"/>
</dbReference>
<dbReference type="GO" id="GO:0035598">
    <property type="term" value="F:tRNA (N(6)-L-threonylcarbamoyladenosine(37)-C(2))-methylthiotransferase activity"/>
    <property type="evidence" value="ECO:0007669"/>
    <property type="project" value="UniProtKB-UniRule"/>
</dbReference>
<evidence type="ECO:0000313" key="16">
    <source>
        <dbReference type="Proteomes" id="UP000732298"/>
    </source>
</evidence>
<evidence type="ECO:0000256" key="2">
    <source>
        <dbReference type="ARBA" id="ARBA00008616"/>
    </source>
</evidence>
<gene>
    <name evidence="15" type="ORF">HY544_03445</name>
</gene>
<dbReference type="InterPro" id="IPR006466">
    <property type="entry name" value="MiaB-like_arc_euk"/>
</dbReference>
<dbReference type="FunFam" id="3.80.30.20:FF:000002">
    <property type="entry name" value="threonylcarbamoyladenosine tRNA methylthiotransferase isoform X2"/>
    <property type="match status" value="1"/>
</dbReference>
<comment type="caution">
    <text evidence="15">The sequence shown here is derived from an EMBL/GenBank/DDBJ whole genome shotgun (WGS) entry which is preliminary data.</text>
</comment>
<dbReference type="GO" id="GO:0046872">
    <property type="term" value="F:metal ion binding"/>
    <property type="evidence" value="ECO:0007669"/>
    <property type="project" value="UniProtKB-UniRule"/>
</dbReference>
<dbReference type="InterPro" id="IPR038135">
    <property type="entry name" value="Methylthiotransferase_N_sf"/>
</dbReference>
<sequence>MKIYVEGYGCSMNLAETESVLGHAAKNGFEISAKPEDADFLVINTCAVKEQTEFRMLSRIKRLGEIADANGSQLVVFGCLPKVNRKLVESVARNAIQMGPDLEALSAVLGISGEQFSPSIEPLRSNPFVSIIPICSGCTNYCTFCGTKLARGNIRSYPIHQIRRRIESELPGIREFWLTGQDTGAYGLDSKSSLPELLASLLEIEGDFRIRIGMMNPHHLGRIYHRLVPLFSDTRLYRFIHMPLQAGSDRILKLMRRGYTVSRYREMEEMLRRDVPGITIATDIIVGFPGETEKEFLETLSVVKETAPDITNISRFGVRPGTLAAGMPGRLSGSGKKSRSRRLFPVCRFVSLQRNKPMLGVRERIYVSEKGVRGGFMGRSSNYKPVIINEDCRGSFVEVEVTAVTATYLEGRAIQPQFSGQVLINRAHGDKAFSALKVRGMDL</sequence>
<comment type="similarity">
    <text evidence="2 11">Belongs to the methylthiotransferase family. CDKAL1 subfamily.</text>
</comment>
<keyword evidence="6 11" id="KW-0819">tRNA processing</keyword>
<keyword evidence="7 11" id="KW-0479">Metal-binding</keyword>
<dbReference type="EC" id="2.8.4.5" evidence="11"/>
<dbReference type="SFLD" id="SFLDG01082">
    <property type="entry name" value="B12-binding_domain_containing"/>
    <property type="match status" value="1"/>
</dbReference>
<evidence type="ECO:0000259" key="12">
    <source>
        <dbReference type="PROSITE" id="PS50926"/>
    </source>
</evidence>
<organism evidence="15 16">
    <name type="scientific">Candidatus Iainarchaeum sp</name>
    <dbReference type="NCBI Taxonomy" id="3101447"/>
    <lineage>
        <taxon>Archaea</taxon>
        <taxon>Candidatus Iainarchaeota</taxon>
        <taxon>Candidatus Iainarchaeia</taxon>
        <taxon>Candidatus Iainarchaeales</taxon>
        <taxon>Candidatus Iainarchaeaceae</taxon>
        <taxon>Candidatus Iainarchaeum</taxon>
    </lineage>
</organism>
<dbReference type="Proteomes" id="UP000732298">
    <property type="component" value="Unassembled WGS sequence"/>
</dbReference>
<dbReference type="InterPro" id="IPR020612">
    <property type="entry name" value="Methylthiotransferase_CS"/>
</dbReference>
<proteinExistence type="inferred from homology"/>
<dbReference type="PROSITE" id="PS01278">
    <property type="entry name" value="MTTASE_RADICAL"/>
    <property type="match status" value="1"/>
</dbReference>
<feature type="domain" description="TRAM" evidence="12">
    <location>
        <begin position="356"/>
        <end position="415"/>
    </location>
</feature>
<dbReference type="PANTHER" id="PTHR11918">
    <property type="entry name" value="RADICAL SAM PROTEINS"/>
    <property type="match status" value="1"/>
</dbReference>
<comment type="function">
    <text evidence="1 11">Catalyzes the methylthiolation of N6-threonylcarbamoyladenosine (t(6)A), leading to the formation of 2-methylthio-N6-threonylcarbamoyladenosine (ms(2)t(6)A) at position 37 in tRNAs that read codons beginning with adenine.</text>
</comment>
<evidence type="ECO:0000259" key="13">
    <source>
        <dbReference type="PROSITE" id="PS51449"/>
    </source>
</evidence>
<dbReference type="SMART" id="SM00729">
    <property type="entry name" value="Elp3"/>
    <property type="match status" value="1"/>
</dbReference>
<keyword evidence="4 11" id="KW-0808">Transferase</keyword>
<dbReference type="InterPro" id="IPR002792">
    <property type="entry name" value="TRAM_dom"/>
</dbReference>
<accession>A0A8T3YJW4</accession>
<evidence type="ECO:0000256" key="10">
    <source>
        <dbReference type="ARBA" id="ARBA00051661"/>
    </source>
</evidence>
<reference evidence="15" key="1">
    <citation type="submission" date="2020-07" db="EMBL/GenBank/DDBJ databases">
        <title>Huge and variable diversity of episymbiotic CPR bacteria and DPANN archaea in groundwater ecosystems.</title>
        <authorList>
            <person name="He C.Y."/>
            <person name="Keren R."/>
            <person name="Whittaker M."/>
            <person name="Farag I.F."/>
            <person name="Doudna J."/>
            <person name="Cate J.H.D."/>
            <person name="Banfield J.F."/>
        </authorList>
    </citation>
    <scope>NUCLEOTIDE SEQUENCE</scope>
    <source>
        <strain evidence="15">NC_groundwater_1296_Ag_S-0.2um_52_80</strain>
    </source>
</reference>
<dbReference type="Pfam" id="PF00919">
    <property type="entry name" value="UPF0004"/>
    <property type="match status" value="1"/>
</dbReference>
<feature type="domain" description="MTTase N-terminal" evidence="13">
    <location>
        <begin position="1"/>
        <end position="114"/>
    </location>
</feature>
<evidence type="ECO:0000256" key="8">
    <source>
        <dbReference type="ARBA" id="ARBA00023004"/>
    </source>
</evidence>
<dbReference type="PROSITE" id="PS51918">
    <property type="entry name" value="RADICAL_SAM"/>
    <property type="match status" value="1"/>
</dbReference>
<evidence type="ECO:0000256" key="4">
    <source>
        <dbReference type="ARBA" id="ARBA00022679"/>
    </source>
</evidence>
<comment type="cofactor">
    <cofactor evidence="11">
        <name>[4Fe-4S] cluster</name>
        <dbReference type="ChEBI" id="CHEBI:49883"/>
    </cofactor>
    <text evidence="11">Binds 1 or 2 [4Fe-4S] cluster. One cluster is coordinated with 3 cysteines and an exchangeable S-adenosyl-L-methionine.</text>
</comment>